<dbReference type="AlphaFoldDB" id="A0A0A9U6B4"/>
<name>A0A0A9U6B4_ARUDO</name>
<accession>A0A0A9U6B4</accession>
<sequence>MAYFHGSFQSNFAHRSVRHKLTSIPLVPLLSTYLLHRHIIPTKKLDQDPFEYWHDLFQNSLKQSCKASIDS</sequence>
<reference evidence="1" key="2">
    <citation type="journal article" date="2015" name="Data Brief">
        <title>Shoot transcriptome of the giant reed, Arundo donax.</title>
        <authorList>
            <person name="Barrero R.A."/>
            <person name="Guerrero F.D."/>
            <person name="Moolhuijzen P."/>
            <person name="Goolsby J.A."/>
            <person name="Tidwell J."/>
            <person name="Bellgard S.E."/>
            <person name="Bellgard M.I."/>
        </authorList>
    </citation>
    <scope>NUCLEOTIDE SEQUENCE</scope>
    <source>
        <tissue evidence="1">Shoot tissue taken approximately 20 cm above the soil surface</tissue>
    </source>
</reference>
<proteinExistence type="predicted"/>
<protein>
    <submittedName>
        <fullName evidence="1">Uncharacterized protein</fullName>
    </submittedName>
</protein>
<reference evidence="1" key="1">
    <citation type="submission" date="2014-09" db="EMBL/GenBank/DDBJ databases">
        <authorList>
            <person name="Magalhaes I.L.F."/>
            <person name="Oliveira U."/>
            <person name="Santos F.R."/>
            <person name="Vidigal T.H.D.A."/>
            <person name="Brescovit A.D."/>
            <person name="Santos A.J."/>
        </authorList>
    </citation>
    <scope>NUCLEOTIDE SEQUENCE</scope>
    <source>
        <tissue evidence="1">Shoot tissue taken approximately 20 cm above the soil surface</tissue>
    </source>
</reference>
<dbReference type="EMBL" id="GBRH01281218">
    <property type="protein sequence ID" value="JAD16677.1"/>
    <property type="molecule type" value="Transcribed_RNA"/>
</dbReference>
<organism evidence="1">
    <name type="scientific">Arundo donax</name>
    <name type="common">Giant reed</name>
    <name type="synonym">Donax arundinaceus</name>
    <dbReference type="NCBI Taxonomy" id="35708"/>
    <lineage>
        <taxon>Eukaryota</taxon>
        <taxon>Viridiplantae</taxon>
        <taxon>Streptophyta</taxon>
        <taxon>Embryophyta</taxon>
        <taxon>Tracheophyta</taxon>
        <taxon>Spermatophyta</taxon>
        <taxon>Magnoliopsida</taxon>
        <taxon>Liliopsida</taxon>
        <taxon>Poales</taxon>
        <taxon>Poaceae</taxon>
        <taxon>PACMAD clade</taxon>
        <taxon>Arundinoideae</taxon>
        <taxon>Arundineae</taxon>
        <taxon>Arundo</taxon>
    </lineage>
</organism>
<evidence type="ECO:0000313" key="1">
    <source>
        <dbReference type="EMBL" id="JAD16677.1"/>
    </source>
</evidence>